<sequence>MTAVAPSFDDAVQELRNQRSSMDVNPYRTVELARLVLKRGGRLGDEVWAVLEQSAMALLDLGMIEEAQKDIDVLDRKFAGSTRVQKLTAMVHEAKGEFDHAMALYNQLLEQRPADTTLMKRKIAVLKSQRRTQDAIAALNLLLDTLPSDAEAWLELADLYAGAHMLQPAAHAVEEALLLLPTNHFVHATYADLLYALGRRDLALKAYCRAVELVPGYVAGLYGVVKCAREVAKDAPATPDAPPRESYEKLAKVAEKALLQAYDQRAVVAGREDSAAVRAARAWLTGSEM</sequence>
<keyword evidence="4" id="KW-0472">Membrane</keyword>
<dbReference type="VEuPathDB" id="FungiDB:AMAG_01363"/>
<proteinExistence type="inferred from homology"/>
<dbReference type="STRING" id="578462.A0A0L0RYM9"/>
<evidence type="ECO:0000256" key="2">
    <source>
        <dbReference type="ARBA" id="ARBA00022803"/>
    </source>
</evidence>
<evidence type="ECO:0000259" key="5">
    <source>
        <dbReference type="Pfam" id="PF22890"/>
    </source>
</evidence>
<dbReference type="InterPro" id="IPR039856">
    <property type="entry name" value="EMC2-like"/>
</dbReference>
<comment type="subunit">
    <text evidence="4">Component of the ER membrane protein complex (EMC).</text>
</comment>
<dbReference type="SMART" id="SM00028">
    <property type="entry name" value="TPR"/>
    <property type="match status" value="3"/>
</dbReference>
<keyword evidence="4" id="KW-0256">Endoplasmic reticulum</keyword>
<dbReference type="Gene3D" id="1.25.40.10">
    <property type="entry name" value="Tetratricopeptide repeat domain"/>
    <property type="match status" value="1"/>
</dbReference>
<comment type="similarity">
    <text evidence="4">Belongs to the EMC2 family.</text>
</comment>
<evidence type="ECO:0000313" key="6">
    <source>
        <dbReference type="EMBL" id="KNE55472.1"/>
    </source>
</evidence>
<keyword evidence="1" id="KW-0677">Repeat</keyword>
<dbReference type="GO" id="GO:0072546">
    <property type="term" value="C:EMC complex"/>
    <property type="evidence" value="ECO:0007669"/>
    <property type="project" value="UniProtKB-UniRule"/>
</dbReference>
<dbReference type="eggNOG" id="KOG3060">
    <property type="taxonomic scope" value="Eukaryota"/>
</dbReference>
<dbReference type="OMA" id="TNYKTAR"/>
<feature type="repeat" description="TPR" evidence="3">
    <location>
        <begin position="150"/>
        <end position="183"/>
    </location>
</feature>
<organism evidence="6 7">
    <name type="scientific">Allomyces macrogynus (strain ATCC 38327)</name>
    <name type="common">Allomyces javanicus var. macrogynus</name>
    <dbReference type="NCBI Taxonomy" id="578462"/>
    <lineage>
        <taxon>Eukaryota</taxon>
        <taxon>Fungi</taxon>
        <taxon>Fungi incertae sedis</taxon>
        <taxon>Blastocladiomycota</taxon>
        <taxon>Blastocladiomycetes</taxon>
        <taxon>Blastocladiales</taxon>
        <taxon>Blastocladiaceae</taxon>
        <taxon>Allomyces</taxon>
    </lineage>
</organism>
<reference evidence="6 7" key="1">
    <citation type="submission" date="2009-11" db="EMBL/GenBank/DDBJ databases">
        <title>Annotation of Allomyces macrogynus ATCC 38327.</title>
        <authorList>
            <consortium name="The Broad Institute Genome Sequencing Platform"/>
            <person name="Russ C."/>
            <person name="Cuomo C."/>
            <person name="Burger G."/>
            <person name="Gray M.W."/>
            <person name="Holland P.W.H."/>
            <person name="King N."/>
            <person name="Lang F.B.F."/>
            <person name="Roger A.J."/>
            <person name="Ruiz-Trillo I."/>
            <person name="Young S.K."/>
            <person name="Zeng Q."/>
            <person name="Gargeya S."/>
            <person name="Fitzgerald M."/>
            <person name="Haas B."/>
            <person name="Abouelleil A."/>
            <person name="Alvarado L."/>
            <person name="Arachchi H.M."/>
            <person name="Berlin A."/>
            <person name="Chapman S.B."/>
            <person name="Gearin G."/>
            <person name="Goldberg J."/>
            <person name="Griggs A."/>
            <person name="Gujja S."/>
            <person name="Hansen M."/>
            <person name="Heiman D."/>
            <person name="Howarth C."/>
            <person name="Larimer J."/>
            <person name="Lui A."/>
            <person name="MacDonald P.J.P."/>
            <person name="McCowen C."/>
            <person name="Montmayeur A."/>
            <person name="Murphy C."/>
            <person name="Neiman D."/>
            <person name="Pearson M."/>
            <person name="Priest M."/>
            <person name="Roberts A."/>
            <person name="Saif S."/>
            <person name="Shea T."/>
            <person name="Sisk P."/>
            <person name="Stolte C."/>
            <person name="Sykes S."/>
            <person name="Wortman J."/>
            <person name="Nusbaum C."/>
            <person name="Birren B."/>
        </authorList>
    </citation>
    <scope>NUCLEOTIDE SEQUENCE [LARGE SCALE GENOMIC DNA]</scope>
    <source>
        <strain evidence="6 7">ATCC 38327</strain>
    </source>
</reference>
<accession>A0A0L0RYM9</accession>
<dbReference type="PANTHER" id="PTHR12760">
    <property type="entry name" value="TETRATRICOPEPTIDE REPEAT PROTEIN"/>
    <property type="match status" value="1"/>
</dbReference>
<dbReference type="EMBL" id="GG745329">
    <property type="protein sequence ID" value="KNE55472.1"/>
    <property type="molecule type" value="Genomic_DNA"/>
</dbReference>
<keyword evidence="7" id="KW-1185">Reference proteome</keyword>
<protein>
    <recommendedName>
        <fullName evidence="4">ER membrane protein complex subunit 2</fullName>
    </recommendedName>
</protein>
<dbReference type="SUPFAM" id="SSF48452">
    <property type="entry name" value="TPR-like"/>
    <property type="match status" value="2"/>
</dbReference>
<dbReference type="OrthoDB" id="124397at2759"/>
<dbReference type="InterPro" id="IPR011990">
    <property type="entry name" value="TPR-like_helical_dom_sf"/>
</dbReference>
<dbReference type="InterPro" id="IPR019734">
    <property type="entry name" value="TPR_rpt"/>
</dbReference>
<dbReference type="Pfam" id="PF22890">
    <property type="entry name" value="TPR_EMC2"/>
    <property type="match status" value="1"/>
</dbReference>
<evidence type="ECO:0000256" key="4">
    <source>
        <dbReference type="RuleBase" id="RU367091"/>
    </source>
</evidence>
<evidence type="ECO:0000256" key="3">
    <source>
        <dbReference type="PROSITE-ProRule" id="PRU00339"/>
    </source>
</evidence>
<keyword evidence="2 3" id="KW-0802">TPR repeat</keyword>
<comment type="subcellular location">
    <subcellularLocation>
        <location evidence="4">Endoplasmic reticulum membrane</location>
        <topology evidence="4">Peripheral membrane protein</topology>
        <orientation evidence="4">Cytoplasmic side</orientation>
    </subcellularLocation>
</comment>
<dbReference type="Proteomes" id="UP000054350">
    <property type="component" value="Unassembled WGS sequence"/>
</dbReference>
<dbReference type="PROSITE" id="PS50005">
    <property type="entry name" value="TPR"/>
    <property type="match status" value="1"/>
</dbReference>
<dbReference type="AlphaFoldDB" id="A0A0L0RYM9"/>
<gene>
    <name evidence="6" type="ORF">AMAG_01363</name>
</gene>
<feature type="domain" description="EMC2 TPR-like" evidence="5">
    <location>
        <begin position="85"/>
        <end position="193"/>
    </location>
</feature>
<name>A0A0L0RYM9_ALLM3</name>
<evidence type="ECO:0000256" key="1">
    <source>
        <dbReference type="ARBA" id="ARBA00022737"/>
    </source>
</evidence>
<dbReference type="InterPro" id="IPR055217">
    <property type="entry name" value="TPR_EMC2"/>
</dbReference>
<reference evidence="7" key="2">
    <citation type="submission" date="2009-11" db="EMBL/GenBank/DDBJ databases">
        <title>The Genome Sequence of Allomyces macrogynus strain ATCC 38327.</title>
        <authorList>
            <consortium name="The Broad Institute Genome Sequencing Platform"/>
            <person name="Russ C."/>
            <person name="Cuomo C."/>
            <person name="Shea T."/>
            <person name="Young S.K."/>
            <person name="Zeng Q."/>
            <person name="Koehrsen M."/>
            <person name="Haas B."/>
            <person name="Borodovsky M."/>
            <person name="Guigo R."/>
            <person name="Alvarado L."/>
            <person name="Berlin A."/>
            <person name="Borenstein D."/>
            <person name="Chen Z."/>
            <person name="Engels R."/>
            <person name="Freedman E."/>
            <person name="Gellesch M."/>
            <person name="Goldberg J."/>
            <person name="Griggs A."/>
            <person name="Gujja S."/>
            <person name="Heiman D."/>
            <person name="Hepburn T."/>
            <person name="Howarth C."/>
            <person name="Jen D."/>
            <person name="Larson L."/>
            <person name="Lewis B."/>
            <person name="Mehta T."/>
            <person name="Park D."/>
            <person name="Pearson M."/>
            <person name="Roberts A."/>
            <person name="Saif S."/>
            <person name="Shenoy N."/>
            <person name="Sisk P."/>
            <person name="Stolte C."/>
            <person name="Sykes S."/>
            <person name="Walk T."/>
            <person name="White J."/>
            <person name="Yandava C."/>
            <person name="Burger G."/>
            <person name="Gray M.W."/>
            <person name="Holland P.W.H."/>
            <person name="King N."/>
            <person name="Lang F.B.F."/>
            <person name="Roger A.J."/>
            <person name="Ruiz-Trillo I."/>
            <person name="Lander E."/>
            <person name="Nusbaum C."/>
        </authorList>
    </citation>
    <scope>NUCLEOTIDE SEQUENCE [LARGE SCALE GENOMIC DNA]</scope>
    <source>
        <strain evidence="7">ATCC 38327</strain>
    </source>
</reference>
<evidence type="ECO:0000313" key="7">
    <source>
        <dbReference type="Proteomes" id="UP000054350"/>
    </source>
</evidence>
<comment type="function">
    <text evidence="4">Part of the endoplasmic reticulum membrane protein complex (EMC) that enables the energy-independent insertion into endoplasmic reticulum membranes of newly synthesized membrane proteins.</text>
</comment>